<dbReference type="AlphaFoldDB" id="A0A2H1UZY1"/>
<proteinExistence type="predicted"/>
<sequence>MVPWPFPILKQCVDNRGIKVQQKHVINVPWDADIVLDVRMLSRLDEGHSLKGPGLSKSAAARSQLNIAPAYSSTKHSKALYEFHQFLKTGLDQ</sequence>
<gene>
    <name evidence="1" type="ORF">SFRICE_036872</name>
</gene>
<organism evidence="1">
    <name type="scientific">Spodoptera frugiperda</name>
    <name type="common">Fall armyworm</name>
    <dbReference type="NCBI Taxonomy" id="7108"/>
    <lineage>
        <taxon>Eukaryota</taxon>
        <taxon>Metazoa</taxon>
        <taxon>Ecdysozoa</taxon>
        <taxon>Arthropoda</taxon>
        <taxon>Hexapoda</taxon>
        <taxon>Insecta</taxon>
        <taxon>Pterygota</taxon>
        <taxon>Neoptera</taxon>
        <taxon>Endopterygota</taxon>
        <taxon>Lepidoptera</taxon>
        <taxon>Glossata</taxon>
        <taxon>Ditrysia</taxon>
        <taxon>Noctuoidea</taxon>
        <taxon>Noctuidae</taxon>
        <taxon>Amphipyrinae</taxon>
        <taxon>Spodoptera</taxon>
    </lineage>
</organism>
<accession>A0A2H1UZY1</accession>
<evidence type="ECO:0000313" key="1">
    <source>
        <dbReference type="EMBL" id="SOQ34157.1"/>
    </source>
</evidence>
<dbReference type="EMBL" id="ODYU01000048">
    <property type="protein sequence ID" value="SOQ34157.1"/>
    <property type="molecule type" value="Genomic_DNA"/>
</dbReference>
<protein>
    <submittedName>
        <fullName evidence="1">SFRICE_036872</fullName>
    </submittedName>
</protein>
<reference evidence="1" key="1">
    <citation type="submission" date="2016-07" db="EMBL/GenBank/DDBJ databases">
        <authorList>
            <person name="Bretaudeau A."/>
        </authorList>
    </citation>
    <scope>NUCLEOTIDE SEQUENCE</scope>
    <source>
        <strain evidence="1">Rice</strain>
        <tissue evidence="1">Whole body</tissue>
    </source>
</reference>
<name>A0A2H1UZY1_SPOFR</name>